<keyword evidence="7 12" id="KW-0472">Membrane</keyword>
<evidence type="ECO:0000256" key="6">
    <source>
        <dbReference type="ARBA" id="ARBA00022989"/>
    </source>
</evidence>
<dbReference type="InterPro" id="IPR003593">
    <property type="entry name" value="AAA+_ATPase"/>
</dbReference>
<dbReference type="EMBL" id="FMZL01000001">
    <property type="protein sequence ID" value="SDB97324.1"/>
    <property type="molecule type" value="Genomic_DNA"/>
</dbReference>
<dbReference type="RefSeq" id="WP_090844360.1">
    <property type="nucleotide sequence ID" value="NZ_FMZL01000001.1"/>
</dbReference>
<dbReference type="Pfam" id="PF00664">
    <property type="entry name" value="ABC_membrane"/>
    <property type="match status" value="1"/>
</dbReference>
<evidence type="ECO:0000259" key="14">
    <source>
        <dbReference type="PROSITE" id="PS50929"/>
    </source>
</evidence>
<dbReference type="GO" id="GO:0016887">
    <property type="term" value="F:ATP hydrolysis activity"/>
    <property type="evidence" value="ECO:0007669"/>
    <property type="project" value="InterPro"/>
</dbReference>
<dbReference type="GO" id="GO:0005886">
    <property type="term" value="C:plasma membrane"/>
    <property type="evidence" value="ECO:0007669"/>
    <property type="project" value="UniProtKB-SubCell"/>
</dbReference>
<organism evidence="15 16">
    <name type="scientific">Parafannyhessea umbonata</name>
    <dbReference type="NCBI Taxonomy" id="604330"/>
    <lineage>
        <taxon>Bacteria</taxon>
        <taxon>Bacillati</taxon>
        <taxon>Actinomycetota</taxon>
        <taxon>Coriobacteriia</taxon>
        <taxon>Coriobacteriales</taxon>
        <taxon>Atopobiaceae</taxon>
        <taxon>Parafannyhessea</taxon>
    </lineage>
</organism>
<keyword evidence="5 15" id="KW-0067">ATP-binding</keyword>
<dbReference type="CDD" id="cd03254">
    <property type="entry name" value="ABCC_Glucan_exporter_like"/>
    <property type="match status" value="1"/>
</dbReference>
<dbReference type="GO" id="GO:0005524">
    <property type="term" value="F:ATP binding"/>
    <property type="evidence" value="ECO:0007669"/>
    <property type="project" value="UniProtKB-KW"/>
</dbReference>
<evidence type="ECO:0000256" key="12">
    <source>
        <dbReference type="SAM" id="Phobius"/>
    </source>
</evidence>
<dbReference type="PROSITE" id="PS50893">
    <property type="entry name" value="ABC_TRANSPORTER_2"/>
    <property type="match status" value="1"/>
</dbReference>
<proteinExistence type="inferred from homology"/>
<evidence type="ECO:0000256" key="4">
    <source>
        <dbReference type="ARBA" id="ARBA00022741"/>
    </source>
</evidence>
<dbReference type="InterPro" id="IPR027417">
    <property type="entry name" value="P-loop_NTPase"/>
</dbReference>
<evidence type="ECO:0000313" key="15">
    <source>
        <dbReference type="EMBL" id="SDB97324.1"/>
    </source>
</evidence>
<accession>A0A1G6HT07</accession>
<dbReference type="FunFam" id="3.40.50.300:FF:000287">
    <property type="entry name" value="Multidrug ABC transporter ATP-binding protein"/>
    <property type="match status" value="1"/>
</dbReference>
<feature type="compositionally biased region" description="Basic and acidic residues" evidence="11">
    <location>
        <begin position="1"/>
        <end position="15"/>
    </location>
</feature>
<evidence type="ECO:0000259" key="13">
    <source>
        <dbReference type="PROSITE" id="PS50893"/>
    </source>
</evidence>
<feature type="domain" description="ABC transporter" evidence="13">
    <location>
        <begin position="420"/>
        <end position="654"/>
    </location>
</feature>
<sequence length="659" mass="72295">MSSDAKTREKNEATRPEQQSQQAGAPSTGHRGSQRPGATFKRILHTVFHYYPVHATVMVICIIASSVLASVPSIFLQQAIDIVQHAFPTGDWAGAAPKIGQVAAGLITCYVVALAANIAYTQLGAIVCQGTLMHVRDEMFDHMESLPIRYFDTNKHGDIMSHYTNDVDTLRQLIGQSLPNLLTMLFAMLSVLAIMLWYSIPLSVVVLAMVACMVYATRVLGGKSAHYFLDQQIQLARTEGFAEEAMNGEKVIKVFTHEDKTIEEFDAVNDALYEASRTANTYGNTLMPVLMNMGNLAYVIVALSGVAFLTSGFPNPSISGMALSIAVVVPFLNMTKRFAGSIGQVSQQINFVVMGLAGAERIFSLIDEKPEEDEGYVTLVNVRKNAAGELEECSERTETWAWKHPHHDGSVTYTPLAGDIRLSHVDFGYTPDHTVLHDISLFAKPGQKVAFVGATGAGKTTITNLINRFYDIADGKIRYDGININKIRKGDLRRSLGIVLQDVNLFTGTVMDNIRYGRLDATDEECIGAAKLAGADSFIRRLPDGYQTMLTDNATQLSQGQRQLLSIARAAVADPPAMILDEATSSIDTRTEQIVQKGMDALMYGRTTFVIAHRLSTVRNSNVIIVLDHGRIIEKGTHDELIAQHGTYYQLYTGAFELE</sequence>
<dbReference type="InterPro" id="IPR011527">
    <property type="entry name" value="ABC1_TM_dom"/>
</dbReference>
<evidence type="ECO:0000256" key="9">
    <source>
        <dbReference type="ARBA" id="ARBA00061644"/>
    </source>
</evidence>
<dbReference type="PANTHER" id="PTHR24221">
    <property type="entry name" value="ATP-BINDING CASSETTE SUB-FAMILY B"/>
    <property type="match status" value="1"/>
</dbReference>
<feature type="domain" description="ABC transmembrane type-1" evidence="14">
    <location>
        <begin position="57"/>
        <end position="354"/>
    </location>
</feature>
<feature type="transmembrane region" description="Helical" evidence="12">
    <location>
        <begin position="204"/>
        <end position="221"/>
    </location>
</feature>
<evidence type="ECO:0000256" key="3">
    <source>
        <dbReference type="ARBA" id="ARBA00022692"/>
    </source>
</evidence>
<evidence type="ECO:0000256" key="10">
    <source>
        <dbReference type="ARBA" id="ARBA00071747"/>
    </source>
</evidence>
<evidence type="ECO:0000256" key="7">
    <source>
        <dbReference type="ARBA" id="ARBA00023136"/>
    </source>
</evidence>
<dbReference type="InterPro" id="IPR039421">
    <property type="entry name" value="Type_1_exporter"/>
</dbReference>
<name>A0A1G6HT07_9ACTN</name>
<dbReference type="Pfam" id="PF00005">
    <property type="entry name" value="ABC_tran"/>
    <property type="match status" value="1"/>
</dbReference>
<dbReference type="Gene3D" id="1.20.1560.10">
    <property type="entry name" value="ABC transporter type 1, transmembrane domain"/>
    <property type="match status" value="1"/>
</dbReference>
<keyword evidence="4" id="KW-0547">Nucleotide-binding</keyword>
<feature type="compositionally biased region" description="Polar residues" evidence="11">
    <location>
        <begin position="16"/>
        <end position="25"/>
    </location>
</feature>
<dbReference type="InterPro" id="IPR003439">
    <property type="entry name" value="ABC_transporter-like_ATP-bd"/>
</dbReference>
<dbReference type="AlphaFoldDB" id="A0A1G6HT07"/>
<feature type="region of interest" description="Disordered" evidence="11">
    <location>
        <begin position="1"/>
        <end position="36"/>
    </location>
</feature>
<evidence type="ECO:0000313" key="16">
    <source>
        <dbReference type="Proteomes" id="UP000198528"/>
    </source>
</evidence>
<dbReference type="Proteomes" id="UP000198528">
    <property type="component" value="Unassembled WGS sequence"/>
</dbReference>
<dbReference type="SUPFAM" id="SSF52540">
    <property type="entry name" value="P-loop containing nucleoside triphosphate hydrolases"/>
    <property type="match status" value="1"/>
</dbReference>
<dbReference type="Gene3D" id="3.40.50.300">
    <property type="entry name" value="P-loop containing nucleotide triphosphate hydrolases"/>
    <property type="match status" value="1"/>
</dbReference>
<evidence type="ECO:0000256" key="5">
    <source>
        <dbReference type="ARBA" id="ARBA00022840"/>
    </source>
</evidence>
<dbReference type="PROSITE" id="PS00211">
    <property type="entry name" value="ABC_TRANSPORTER_1"/>
    <property type="match status" value="1"/>
</dbReference>
<dbReference type="STRING" id="604330.SAMN04489857_0509"/>
<feature type="transmembrane region" description="Helical" evidence="12">
    <location>
        <begin position="289"/>
        <end position="310"/>
    </location>
</feature>
<dbReference type="PROSITE" id="PS50929">
    <property type="entry name" value="ABC_TM1F"/>
    <property type="match status" value="1"/>
</dbReference>
<reference evidence="16" key="1">
    <citation type="submission" date="2016-10" db="EMBL/GenBank/DDBJ databases">
        <authorList>
            <person name="Varghese N."/>
            <person name="Submissions S."/>
        </authorList>
    </citation>
    <scope>NUCLEOTIDE SEQUENCE [LARGE SCALE GENOMIC DNA]</scope>
    <source>
        <strain evidence="16">DSM 22619</strain>
    </source>
</reference>
<dbReference type="SMART" id="SM00382">
    <property type="entry name" value="AAA"/>
    <property type="match status" value="1"/>
</dbReference>
<gene>
    <name evidence="15" type="ORF">SAMN04487824_101130</name>
</gene>
<evidence type="ECO:0000256" key="1">
    <source>
        <dbReference type="ARBA" id="ARBA00004651"/>
    </source>
</evidence>
<dbReference type="GO" id="GO:0140359">
    <property type="term" value="F:ABC-type transporter activity"/>
    <property type="evidence" value="ECO:0007669"/>
    <property type="project" value="InterPro"/>
</dbReference>
<comment type="subcellular location">
    <subcellularLocation>
        <location evidence="1">Cell membrane</location>
        <topology evidence="1">Multi-pass membrane protein</topology>
    </subcellularLocation>
</comment>
<keyword evidence="3 12" id="KW-0812">Transmembrane</keyword>
<dbReference type="SUPFAM" id="SSF90123">
    <property type="entry name" value="ABC transporter transmembrane region"/>
    <property type="match status" value="1"/>
</dbReference>
<evidence type="ECO:0000256" key="11">
    <source>
        <dbReference type="SAM" id="MobiDB-lite"/>
    </source>
</evidence>
<keyword evidence="2" id="KW-0813">Transport</keyword>
<protein>
    <recommendedName>
        <fullName evidence="10">Fatty acid ABC transporter ATP-binding/permease protein</fullName>
    </recommendedName>
</protein>
<evidence type="ECO:0000256" key="2">
    <source>
        <dbReference type="ARBA" id="ARBA00022448"/>
    </source>
</evidence>
<evidence type="ECO:0000256" key="8">
    <source>
        <dbReference type="ARBA" id="ARBA00055053"/>
    </source>
</evidence>
<comment type="similarity">
    <text evidence="9">Belongs to the ABC transporter superfamily. Lipid exporter (TC 3.A.1.106) family.</text>
</comment>
<feature type="transmembrane region" description="Helical" evidence="12">
    <location>
        <begin position="181"/>
        <end position="198"/>
    </location>
</feature>
<dbReference type="InterPro" id="IPR017871">
    <property type="entry name" value="ABC_transporter-like_CS"/>
</dbReference>
<dbReference type="PANTHER" id="PTHR24221:SF499">
    <property type="entry name" value="FATTY ACID ABC TRANSPORTER ATP-BINDING_PERMEASE PROTEIN"/>
    <property type="match status" value="1"/>
</dbReference>
<dbReference type="InterPro" id="IPR036640">
    <property type="entry name" value="ABC1_TM_sf"/>
</dbReference>
<keyword evidence="16" id="KW-1185">Reference proteome</keyword>
<comment type="function">
    <text evidence="8">ABC transporter involved in fatty acid import. Transmembrane domains (TMD) form a pore in the membrane and the ATP-binding domain (NBD) is responsible for energy generation.</text>
</comment>
<dbReference type="CDD" id="cd18547">
    <property type="entry name" value="ABC_6TM_Tm288_like"/>
    <property type="match status" value="1"/>
</dbReference>
<keyword evidence="6 12" id="KW-1133">Transmembrane helix</keyword>
<feature type="transmembrane region" description="Helical" evidence="12">
    <location>
        <begin position="53"/>
        <end position="76"/>
    </location>
</feature>